<name>A0A7K1LFP4_9MICC</name>
<gene>
    <name evidence="1" type="ORF">GMA10_01530</name>
</gene>
<evidence type="ECO:0000313" key="1">
    <source>
        <dbReference type="EMBL" id="MUN53920.1"/>
    </source>
</evidence>
<reference evidence="1 2" key="1">
    <citation type="submission" date="2019-12" db="EMBL/GenBank/DDBJ databases">
        <authorList>
            <person name="Li J."/>
            <person name="Shi Y."/>
            <person name="Xu G."/>
            <person name="Xiao D."/>
            <person name="Ran X."/>
        </authorList>
    </citation>
    <scope>NUCLEOTIDE SEQUENCE [LARGE SCALE GENOMIC DNA]</scope>
    <source>
        <strain evidence="1 2">JCM 15915</strain>
    </source>
</reference>
<sequence length="112" mass="11639">MTTSADDLRAWARGLLPLEAAVELLVTACGGALLAGPWIRRDNGGQLWFDPTVAEAEGGYLSGGERRVLDIATSLASGEHPVDLSDALTDLDRDVAQAVLAAVAHASGWDVA</sequence>
<keyword evidence="2" id="KW-1185">Reference proteome</keyword>
<evidence type="ECO:0000313" key="2">
    <source>
        <dbReference type="Proteomes" id="UP000462152"/>
    </source>
</evidence>
<dbReference type="OrthoDB" id="3532716at2"/>
<comment type="caution">
    <text evidence="1">The sequence shown here is derived from an EMBL/GenBank/DDBJ whole genome shotgun (WGS) entry which is preliminary data.</text>
</comment>
<dbReference type="AlphaFoldDB" id="A0A7K1LFP4"/>
<proteinExistence type="predicted"/>
<dbReference type="EMBL" id="WOGT01000001">
    <property type="protein sequence ID" value="MUN53920.1"/>
    <property type="molecule type" value="Genomic_DNA"/>
</dbReference>
<organism evidence="1 2">
    <name type="scientific">Rothia koreensis</name>
    <dbReference type="NCBI Taxonomy" id="592378"/>
    <lineage>
        <taxon>Bacteria</taxon>
        <taxon>Bacillati</taxon>
        <taxon>Actinomycetota</taxon>
        <taxon>Actinomycetes</taxon>
        <taxon>Micrococcales</taxon>
        <taxon>Micrococcaceae</taxon>
        <taxon>Rothia</taxon>
    </lineage>
</organism>
<protein>
    <submittedName>
        <fullName evidence="1">Uncharacterized protein</fullName>
    </submittedName>
</protein>
<accession>A0A7K1LFP4</accession>
<dbReference type="Proteomes" id="UP000462152">
    <property type="component" value="Unassembled WGS sequence"/>
</dbReference>
<dbReference type="RefSeq" id="WP_129314026.1">
    <property type="nucleotide sequence ID" value="NZ_NOIQ01000001.1"/>
</dbReference>